<organism evidence="2 3">
    <name type="scientific">Furfurilactobacillus curtus</name>
    <dbReference type="NCBI Taxonomy" id="1746200"/>
    <lineage>
        <taxon>Bacteria</taxon>
        <taxon>Bacillati</taxon>
        <taxon>Bacillota</taxon>
        <taxon>Bacilli</taxon>
        <taxon>Lactobacillales</taxon>
        <taxon>Lactobacillaceae</taxon>
        <taxon>Furfurilactobacillus</taxon>
    </lineage>
</organism>
<dbReference type="Proteomes" id="UP001628078">
    <property type="component" value="Unassembled WGS sequence"/>
</dbReference>
<accession>A0ABQ5JNN9</accession>
<evidence type="ECO:0000313" key="2">
    <source>
        <dbReference type="EMBL" id="GKT06168.1"/>
    </source>
</evidence>
<feature type="domain" description="DUF4422" evidence="1">
    <location>
        <begin position="4"/>
        <end position="220"/>
    </location>
</feature>
<protein>
    <submittedName>
        <fullName evidence="2">Glycosyl transferase</fullName>
    </submittedName>
</protein>
<reference evidence="2 3" key="1">
    <citation type="submission" date="2022-03" db="EMBL/GenBank/DDBJ databases">
        <title>Draft genome sequence of Furfurilactobacillus curtus JCM 31185.</title>
        <authorList>
            <person name="Suzuki S."/>
            <person name="Endo A."/>
            <person name="Kajikawa A."/>
        </authorList>
    </citation>
    <scope>NUCLEOTIDE SEQUENCE [LARGE SCALE GENOMIC DNA]</scope>
    <source>
        <strain evidence="2 3">JCM 31185</strain>
    </source>
</reference>
<comment type="caution">
    <text evidence="2">The sequence shown here is derived from an EMBL/GenBank/DDBJ whole genome shotgun (WGS) entry which is preliminary data.</text>
</comment>
<name>A0ABQ5JNN9_9LACO</name>
<dbReference type="GO" id="GO:0016740">
    <property type="term" value="F:transferase activity"/>
    <property type="evidence" value="ECO:0007669"/>
    <property type="project" value="UniProtKB-KW"/>
</dbReference>
<proteinExistence type="predicted"/>
<dbReference type="InterPro" id="IPR025536">
    <property type="entry name" value="DUF4422"/>
</dbReference>
<evidence type="ECO:0000313" key="3">
    <source>
        <dbReference type="Proteomes" id="UP001628078"/>
    </source>
</evidence>
<gene>
    <name evidence="2" type="primary">cps1D</name>
    <name evidence="2" type="ORF">JCM31185_14550</name>
</gene>
<sequence>MDTKVLVATHKNYEMPADRSLYLPIFVGKALHPDVNQSFQGDNTGDNISLKNSTYNELTALYWAWKNLDADAVGLDHYRRYLSVHHQKTLTTILTRAQIDSLFQTADLILPKKRRYYIETNYSHYVHAHPQQPLDEARKIIGEQTPSYLTAFDDVMAKRSAHMFNMFIMKRPLFNQYCEWLFAILFELEKRTDISQYDAYNSRVYGFVSERLLDVWIEANQLNYHEVNFVFMEHQNWFIKGGKFLQRKFFPKIK</sequence>
<dbReference type="Pfam" id="PF14393">
    <property type="entry name" value="DUF4422"/>
    <property type="match status" value="1"/>
</dbReference>
<dbReference type="RefSeq" id="WP_407884084.1">
    <property type="nucleotide sequence ID" value="NZ_BQXO01000004.1"/>
</dbReference>
<evidence type="ECO:0000259" key="1">
    <source>
        <dbReference type="Pfam" id="PF14393"/>
    </source>
</evidence>
<keyword evidence="2" id="KW-0808">Transferase</keyword>
<keyword evidence="3" id="KW-1185">Reference proteome</keyword>
<dbReference type="EMBL" id="BQXO01000004">
    <property type="protein sequence ID" value="GKT06168.1"/>
    <property type="molecule type" value="Genomic_DNA"/>
</dbReference>